<dbReference type="PaxDb" id="4097-A0A1S4B5E9"/>
<evidence type="ECO:0000259" key="2">
    <source>
        <dbReference type="PROSITE" id="PS50858"/>
    </source>
</evidence>
<dbReference type="Pfam" id="PF03909">
    <property type="entry name" value="BSD"/>
    <property type="match status" value="1"/>
</dbReference>
<sequence length="432" mass="48888">MSSWLPRSLATTLHLDGEREEEEEDKNDTKNDVVTHSSNSHGDENEISIYQEIDLEENGFDCNDVDSSDVNEGGGGVKEDLSELKETLTRQLWGVASFLAPSPPPPPPPPPTAAVWTVKSEHLDAVLDRTDSVDRSGSSGVSEEEEREYVGDMGVFLEYSNYEVEENSLFDDAVGVTDEALGFARNIAHHPETWLDFPLEEDDFDDFEISEAQQKHGFAVERLAPRLAALRNELCPVHMGEGYFWMVYFVLLHTRLNKHDAELLSTPQLVEARAMWMRELQKKTKPDSDFFGMNTLLLKESTYSPREDFDSTSSEDAHCRFFMPQRSFAFETTPDIETEKLEHGSTEIQFIDKVVTEENPPSKILDKESVAGPSFKPPFLDYDEHEDDWLQDIEESEGYSGTGILTGNEEEISFSDLEDDIDCTMPVKSKLF</sequence>
<dbReference type="InterPro" id="IPR005607">
    <property type="entry name" value="BSD_dom"/>
</dbReference>
<dbReference type="InterPro" id="IPR035925">
    <property type="entry name" value="BSD_dom_sf"/>
</dbReference>
<name>A0A1S4B5E9_TOBAC</name>
<dbReference type="RefSeq" id="XP_016484175.1">
    <property type="nucleotide sequence ID" value="XM_016628689.1"/>
</dbReference>
<dbReference type="STRING" id="4097.A0A1S4B5E9"/>
<dbReference type="PANTHER" id="PTHR31923:SF35">
    <property type="entry name" value="BSD DOMAIN-CONTAINING PROTEIN"/>
    <property type="match status" value="1"/>
</dbReference>
<reference evidence="4" key="2">
    <citation type="submission" date="2025-08" db="UniProtKB">
        <authorList>
            <consortium name="RefSeq"/>
        </authorList>
    </citation>
    <scope>IDENTIFICATION</scope>
    <source>
        <tissue evidence="4">Leaf</tissue>
    </source>
</reference>
<dbReference type="SMART" id="SM00751">
    <property type="entry name" value="BSD"/>
    <property type="match status" value="1"/>
</dbReference>
<evidence type="ECO:0000313" key="4">
    <source>
        <dbReference type="RefSeq" id="XP_016484175.1"/>
    </source>
</evidence>
<dbReference type="Gene3D" id="1.10.3970.10">
    <property type="entry name" value="BSD domain"/>
    <property type="match status" value="1"/>
</dbReference>
<dbReference type="PANTHER" id="PTHR31923">
    <property type="entry name" value="BSD DOMAIN-CONTAINING PROTEIN"/>
    <property type="match status" value="1"/>
</dbReference>
<accession>A0A1S4B5E9</accession>
<dbReference type="Proteomes" id="UP000790787">
    <property type="component" value="Chromosome 18"/>
</dbReference>
<dbReference type="KEGG" id="nta:107804761"/>
<dbReference type="RefSeq" id="XP_016484175.1">
    <property type="nucleotide sequence ID" value="XM_016628689.2"/>
</dbReference>
<keyword evidence="3" id="KW-1185">Reference proteome</keyword>
<evidence type="ECO:0000256" key="1">
    <source>
        <dbReference type="SAM" id="MobiDB-lite"/>
    </source>
</evidence>
<proteinExistence type="predicted"/>
<feature type="region of interest" description="Disordered" evidence="1">
    <location>
        <begin position="1"/>
        <end position="47"/>
    </location>
</feature>
<feature type="domain" description="BSD" evidence="2">
    <location>
        <begin position="201"/>
        <end position="256"/>
    </location>
</feature>
<dbReference type="SUPFAM" id="SSF140383">
    <property type="entry name" value="BSD domain-like"/>
    <property type="match status" value="1"/>
</dbReference>
<protein>
    <submittedName>
        <fullName evidence="4">Uncharacterized protein LOC107804761</fullName>
    </submittedName>
</protein>
<dbReference type="AlphaFoldDB" id="A0A1S4B5E9"/>
<organism evidence="3 4">
    <name type="scientific">Nicotiana tabacum</name>
    <name type="common">Common tobacco</name>
    <dbReference type="NCBI Taxonomy" id="4097"/>
    <lineage>
        <taxon>Eukaryota</taxon>
        <taxon>Viridiplantae</taxon>
        <taxon>Streptophyta</taxon>
        <taxon>Embryophyta</taxon>
        <taxon>Tracheophyta</taxon>
        <taxon>Spermatophyta</taxon>
        <taxon>Magnoliopsida</taxon>
        <taxon>eudicotyledons</taxon>
        <taxon>Gunneridae</taxon>
        <taxon>Pentapetalae</taxon>
        <taxon>asterids</taxon>
        <taxon>lamiids</taxon>
        <taxon>Solanales</taxon>
        <taxon>Solanaceae</taxon>
        <taxon>Nicotianoideae</taxon>
        <taxon>Nicotianeae</taxon>
        <taxon>Nicotiana</taxon>
    </lineage>
</organism>
<dbReference type="PROSITE" id="PS50858">
    <property type="entry name" value="BSD"/>
    <property type="match status" value="1"/>
</dbReference>
<dbReference type="OMA" id="SHSIMHN"/>
<evidence type="ECO:0000313" key="3">
    <source>
        <dbReference type="Proteomes" id="UP000790787"/>
    </source>
</evidence>
<dbReference type="GeneID" id="107804761"/>
<feature type="compositionally biased region" description="Polar residues" evidence="1">
    <location>
        <begin position="1"/>
        <end position="11"/>
    </location>
</feature>
<dbReference type="OrthoDB" id="2021158at2759"/>
<gene>
    <name evidence="4" type="primary">LOC107804761</name>
</gene>
<reference evidence="3" key="1">
    <citation type="journal article" date="2014" name="Nat. Commun.">
        <title>The tobacco genome sequence and its comparison with those of tomato and potato.</title>
        <authorList>
            <person name="Sierro N."/>
            <person name="Battey J.N."/>
            <person name="Ouadi S."/>
            <person name="Bakaher N."/>
            <person name="Bovet L."/>
            <person name="Willig A."/>
            <person name="Goepfert S."/>
            <person name="Peitsch M.C."/>
            <person name="Ivanov N.V."/>
        </authorList>
    </citation>
    <scope>NUCLEOTIDE SEQUENCE [LARGE SCALE GENOMIC DNA]</scope>
</reference>